<evidence type="ECO:0000256" key="6">
    <source>
        <dbReference type="ARBA" id="ARBA00023136"/>
    </source>
</evidence>
<evidence type="ECO:0000256" key="5">
    <source>
        <dbReference type="ARBA" id="ARBA00022989"/>
    </source>
</evidence>
<keyword evidence="3" id="KW-1003">Cell membrane</keyword>
<evidence type="ECO:0000259" key="10">
    <source>
        <dbReference type="Pfam" id="PF10099"/>
    </source>
</evidence>
<protein>
    <recommendedName>
        <fullName evidence="8">Regulator of SigK</fullName>
    </recommendedName>
    <alternativeName>
        <fullName evidence="7">Sigma-K anti-sigma factor RskA</fullName>
    </alternativeName>
</protein>
<keyword evidence="4 9" id="KW-0812">Transmembrane</keyword>
<name>A0ABZ0IQU6_9BACT</name>
<evidence type="ECO:0000256" key="1">
    <source>
        <dbReference type="ARBA" id="ARBA00004167"/>
    </source>
</evidence>
<dbReference type="Pfam" id="PF10099">
    <property type="entry name" value="RskA_C"/>
    <property type="match status" value="1"/>
</dbReference>
<feature type="transmembrane region" description="Helical" evidence="9">
    <location>
        <begin position="94"/>
        <end position="114"/>
    </location>
</feature>
<keyword evidence="12" id="KW-1185">Reference proteome</keyword>
<accession>A0ABZ0IQU6</accession>
<dbReference type="InterPro" id="IPR051474">
    <property type="entry name" value="Anti-sigma-K/W_factor"/>
</dbReference>
<evidence type="ECO:0000313" key="11">
    <source>
        <dbReference type="EMBL" id="WOK06803.1"/>
    </source>
</evidence>
<gene>
    <name evidence="11" type="ORF">RT717_27425</name>
</gene>
<dbReference type="InterPro" id="IPR041916">
    <property type="entry name" value="Anti_sigma_zinc_sf"/>
</dbReference>
<comment type="subcellular location">
    <subcellularLocation>
        <location evidence="2">Cell membrane</location>
    </subcellularLocation>
    <subcellularLocation>
        <location evidence="1">Membrane</location>
        <topology evidence="1">Single-pass membrane protein</topology>
    </subcellularLocation>
</comment>
<evidence type="ECO:0000256" key="7">
    <source>
        <dbReference type="ARBA" id="ARBA00029829"/>
    </source>
</evidence>
<keyword evidence="6 9" id="KW-0472">Membrane</keyword>
<evidence type="ECO:0000256" key="9">
    <source>
        <dbReference type="SAM" id="Phobius"/>
    </source>
</evidence>
<dbReference type="Gene3D" id="1.10.10.1320">
    <property type="entry name" value="Anti-sigma factor, zinc-finger domain"/>
    <property type="match status" value="1"/>
</dbReference>
<proteinExistence type="predicted"/>
<evidence type="ECO:0000256" key="4">
    <source>
        <dbReference type="ARBA" id="ARBA00022692"/>
    </source>
</evidence>
<evidence type="ECO:0000313" key="12">
    <source>
        <dbReference type="Proteomes" id="UP001302349"/>
    </source>
</evidence>
<dbReference type="PANTHER" id="PTHR37461">
    <property type="entry name" value="ANTI-SIGMA-K FACTOR RSKA"/>
    <property type="match status" value="1"/>
</dbReference>
<dbReference type="InterPro" id="IPR018764">
    <property type="entry name" value="RskA_C"/>
</dbReference>
<reference evidence="11 12" key="1">
    <citation type="journal article" date="2023" name="Microbiol. Resour. Announc.">
        <title>Complete Genome Sequence of Imperialibacter roseus strain P4T.</title>
        <authorList>
            <person name="Tizabi D.R."/>
            <person name="Bachvaroff T."/>
            <person name="Hill R.T."/>
        </authorList>
    </citation>
    <scope>NUCLEOTIDE SEQUENCE [LARGE SCALE GENOMIC DNA]</scope>
    <source>
        <strain evidence="11 12">P4T</strain>
    </source>
</reference>
<dbReference type="EMBL" id="CP136051">
    <property type="protein sequence ID" value="WOK06803.1"/>
    <property type="molecule type" value="Genomic_DNA"/>
</dbReference>
<keyword evidence="5 9" id="KW-1133">Transmembrane helix</keyword>
<dbReference type="RefSeq" id="WP_317489504.1">
    <property type="nucleotide sequence ID" value="NZ_CP136051.1"/>
</dbReference>
<evidence type="ECO:0000256" key="8">
    <source>
        <dbReference type="ARBA" id="ARBA00030803"/>
    </source>
</evidence>
<sequence>MTSKEFIESGILELYVLGTLSTAEQAEVERMCAEHPEVKAELEAVEQAMELMDQELGMAPPVSVKQKLFDTLPESAPLGKRIHLQPAGETKSNWMMAASVTIALLSFAAALFYFQRYSSVSGEYEALVAQNSMMAQELNQVKNSLDQNEQMLALATDESTRRIQLNATKEDSNLQLFVYWNTTSEEVYLDLGNLGTPGDQQDYQLWAIVEGKPVDMGVIDFTNPNSLVKMKNIKGAVAFAITLEPKGGLESPTLENMVVLGQIAT</sequence>
<dbReference type="PANTHER" id="PTHR37461:SF1">
    <property type="entry name" value="ANTI-SIGMA-K FACTOR RSKA"/>
    <property type="match status" value="1"/>
</dbReference>
<organism evidence="11 12">
    <name type="scientific">Imperialibacter roseus</name>
    <dbReference type="NCBI Taxonomy" id="1324217"/>
    <lineage>
        <taxon>Bacteria</taxon>
        <taxon>Pseudomonadati</taxon>
        <taxon>Bacteroidota</taxon>
        <taxon>Cytophagia</taxon>
        <taxon>Cytophagales</taxon>
        <taxon>Flammeovirgaceae</taxon>
        <taxon>Imperialibacter</taxon>
    </lineage>
</organism>
<feature type="domain" description="Anti-sigma K factor RskA C-terminal" evidence="10">
    <location>
        <begin position="106"/>
        <end position="253"/>
    </location>
</feature>
<evidence type="ECO:0000256" key="3">
    <source>
        <dbReference type="ARBA" id="ARBA00022475"/>
    </source>
</evidence>
<dbReference type="Proteomes" id="UP001302349">
    <property type="component" value="Chromosome"/>
</dbReference>
<evidence type="ECO:0000256" key="2">
    <source>
        <dbReference type="ARBA" id="ARBA00004236"/>
    </source>
</evidence>